<name>A0ABT1XIG1_9BURK</name>
<evidence type="ECO:0000313" key="1">
    <source>
        <dbReference type="EMBL" id="MCR2747057.1"/>
    </source>
</evidence>
<organism evidence="1 2">
    <name type="scientific">Limnobacter parvus</name>
    <dbReference type="NCBI Taxonomy" id="2939690"/>
    <lineage>
        <taxon>Bacteria</taxon>
        <taxon>Pseudomonadati</taxon>
        <taxon>Pseudomonadota</taxon>
        <taxon>Betaproteobacteria</taxon>
        <taxon>Burkholderiales</taxon>
        <taxon>Burkholderiaceae</taxon>
        <taxon>Limnobacter</taxon>
    </lineage>
</organism>
<dbReference type="PANTHER" id="PTHR35868:SF4">
    <property type="entry name" value="DUF2804 DOMAIN-CONTAINING PROTEIN"/>
    <property type="match status" value="1"/>
</dbReference>
<keyword evidence="2" id="KW-1185">Reference proteome</keyword>
<evidence type="ECO:0000313" key="2">
    <source>
        <dbReference type="Proteomes" id="UP001165267"/>
    </source>
</evidence>
<accession>A0ABT1XIG1</accession>
<dbReference type="InterPro" id="IPR021243">
    <property type="entry name" value="DUF2804"/>
</dbReference>
<reference evidence="1" key="1">
    <citation type="submission" date="2022-07" db="EMBL/GenBank/DDBJ databases">
        <authorList>
            <person name="Xamxidin M."/>
        </authorList>
    </citation>
    <scope>NUCLEOTIDE SEQUENCE</scope>
    <source>
        <strain evidence="1">YS8-69</strain>
    </source>
</reference>
<dbReference type="EMBL" id="JANKHG010000017">
    <property type="protein sequence ID" value="MCR2747057.1"/>
    <property type="molecule type" value="Genomic_DNA"/>
</dbReference>
<proteinExistence type="predicted"/>
<dbReference type="Proteomes" id="UP001165267">
    <property type="component" value="Unassembled WGS sequence"/>
</dbReference>
<dbReference type="Pfam" id="PF10974">
    <property type="entry name" value="DUF2804"/>
    <property type="match status" value="1"/>
</dbReference>
<dbReference type="RefSeq" id="WP_257512259.1">
    <property type="nucleotide sequence ID" value="NZ_JANKHG010000017.1"/>
</dbReference>
<comment type="caution">
    <text evidence="1">The sequence shown here is derived from an EMBL/GenBank/DDBJ whole genome shotgun (WGS) entry which is preliminary data.</text>
</comment>
<dbReference type="PANTHER" id="PTHR35868">
    <property type="entry name" value="DUF2804 DOMAIN-CONTAINING PROTEIN-RELATED"/>
    <property type="match status" value="1"/>
</dbReference>
<gene>
    <name evidence="1" type="ORF">NSP04_10395</name>
</gene>
<sequence length="322" mass="36742">MLKLPESINWQQYDLRNAMGARRMAWQKRFLFKHFDFYGALGDGFTFGCGMVRLGLLNSTFAYLNGPKGLHRVQFDLPLDTGFQSDYRPIGRTTWNHPFKSDHHVLASRTLESRDLHFRLGKHFHGYLSIDCSNSQTLALNTPIANTGFAYAQKSSGGQVSGCIHLNGVEYVLRPERDGCYHDWTAGFLRRETFWNWACASGRVGDDQPLLSLNLARGVNETSAHENVLWVDGKLHDLPLTLFDYDRDDVQRPWRVYSQCGLVNLKFIPIGSIDDHRNLFVLASRFNQCFGKFEGTVTIKETGVTYSLAGLTGWCEDHYAKW</sequence>
<protein>
    <submittedName>
        <fullName evidence="1">DUF2804 domain-containing protein</fullName>
    </submittedName>
</protein>